<organism evidence="1 2">
    <name type="scientific">Pleurodeles waltl</name>
    <name type="common">Iberian ribbed newt</name>
    <dbReference type="NCBI Taxonomy" id="8319"/>
    <lineage>
        <taxon>Eukaryota</taxon>
        <taxon>Metazoa</taxon>
        <taxon>Chordata</taxon>
        <taxon>Craniata</taxon>
        <taxon>Vertebrata</taxon>
        <taxon>Euteleostomi</taxon>
        <taxon>Amphibia</taxon>
        <taxon>Batrachia</taxon>
        <taxon>Caudata</taxon>
        <taxon>Salamandroidea</taxon>
        <taxon>Salamandridae</taxon>
        <taxon>Pleurodelinae</taxon>
        <taxon>Pleurodeles</taxon>
    </lineage>
</organism>
<sequence>MPRWGLLRLVEGPEREIAGGGAWRQRGSCDLPVKARSAVVSDRSLFFPVGAREAPAVGPVEPPGAAGPGQRLLRVLRESGKWSWCLRSVE</sequence>
<name>A0AAV7NBS6_PLEWA</name>
<accession>A0AAV7NBS6</accession>
<keyword evidence="2" id="KW-1185">Reference proteome</keyword>
<dbReference type="Proteomes" id="UP001066276">
    <property type="component" value="Chromosome 8"/>
</dbReference>
<gene>
    <name evidence="1" type="ORF">NDU88_001768</name>
</gene>
<evidence type="ECO:0000313" key="1">
    <source>
        <dbReference type="EMBL" id="KAJ1113526.1"/>
    </source>
</evidence>
<dbReference type="AlphaFoldDB" id="A0AAV7NBS6"/>
<reference evidence="1" key="1">
    <citation type="journal article" date="2022" name="bioRxiv">
        <title>Sequencing and chromosome-scale assembly of the giantPleurodeles waltlgenome.</title>
        <authorList>
            <person name="Brown T."/>
            <person name="Elewa A."/>
            <person name="Iarovenko S."/>
            <person name="Subramanian E."/>
            <person name="Araus A.J."/>
            <person name="Petzold A."/>
            <person name="Susuki M."/>
            <person name="Suzuki K.-i.T."/>
            <person name="Hayashi T."/>
            <person name="Toyoda A."/>
            <person name="Oliveira C."/>
            <person name="Osipova E."/>
            <person name="Leigh N.D."/>
            <person name="Simon A."/>
            <person name="Yun M.H."/>
        </authorList>
    </citation>
    <scope>NUCLEOTIDE SEQUENCE</scope>
    <source>
        <strain evidence="1">20211129_DDA</strain>
        <tissue evidence="1">Liver</tissue>
    </source>
</reference>
<comment type="caution">
    <text evidence="1">The sequence shown here is derived from an EMBL/GenBank/DDBJ whole genome shotgun (WGS) entry which is preliminary data.</text>
</comment>
<evidence type="ECO:0000313" key="2">
    <source>
        <dbReference type="Proteomes" id="UP001066276"/>
    </source>
</evidence>
<dbReference type="EMBL" id="JANPWB010000012">
    <property type="protein sequence ID" value="KAJ1113526.1"/>
    <property type="molecule type" value="Genomic_DNA"/>
</dbReference>
<protein>
    <submittedName>
        <fullName evidence="1">Uncharacterized protein</fullName>
    </submittedName>
</protein>
<proteinExistence type="predicted"/>